<dbReference type="EMBL" id="ML210203">
    <property type="protein sequence ID" value="TFK24301.1"/>
    <property type="molecule type" value="Genomic_DNA"/>
</dbReference>
<proteinExistence type="predicted"/>
<gene>
    <name evidence="2" type="ORF">FA15DRAFT_422420</name>
</gene>
<keyword evidence="1" id="KW-0472">Membrane</keyword>
<evidence type="ECO:0000256" key="1">
    <source>
        <dbReference type="SAM" id="Phobius"/>
    </source>
</evidence>
<dbReference type="Proteomes" id="UP000307440">
    <property type="component" value="Unassembled WGS sequence"/>
</dbReference>
<name>A0A5C3KUI6_COPMA</name>
<reference evidence="2 3" key="1">
    <citation type="journal article" date="2019" name="Nat. Ecol. Evol.">
        <title>Megaphylogeny resolves global patterns of mushroom evolution.</title>
        <authorList>
            <person name="Varga T."/>
            <person name="Krizsan K."/>
            <person name="Foldi C."/>
            <person name="Dima B."/>
            <person name="Sanchez-Garcia M."/>
            <person name="Sanchez-Ramirez S."/>
            <person name="Szollosi G.J."/>
            <person name="Szarkandi J.G."/>
            <person name="Papp V."/>
            <person name="Albert L."/>
            <person name="Andreopoulos W."/>
            <person name="Angelini C."/>
            <person name="Antonin V."/>
            <person name="Barry K.W."/>
            <person name="Bougher N.L."/>
            <person name="Buchanan P."/>
            <person name="Buyck B."/>
            <person name="Bense V."/>
            <person name="Catcheside P."/>
            <person name="Chovatia M."/>
            <person name="Cooper J."/>
            <person name="Damon W."/>
            <person name="Desjardin D."/>
            <person name="Finy P."/>
            <person name="Geml J."/>
            <person name="Haridas S."/>
            <person name="Hughes K."/>
            <person name="Justo A."/>
            <person name="Karasinski D."/>
            <person name="Kautmanova I."/>
            <person name="Kiss B."/>
            <person name="Kocsube S."/>
            <person name="Kotiranta H."/>
            <person name="LaButti K.M."/>
            <person name="Lechner B.E."/>
            <person name="Liimatainen K."/>
            <person name="Lipzen A."/>
            <person name="Lukacs Z."/>
            <person name="Mihaltcheva S."/>
            <person name="Morgado L.N."/>
            <person name="Niskanen T."/>
            <person name="Noordeloos M.E."/>
            <person name="Ohm R.A."/>
            <person name="Ortiz-Santana B."/>
            <person name="Ovrebo C."/>
            <person name="Racz N."/>
            <person name="Riley R."/>
            <person name="Savchenko A."/>
            <person name="Shiryaev A."/>
            <person name="Soop K."/>
            <person name="Spirin V."/>
            <person name="Szebenyi C."/>
            <person name="Tomsovsky M."/>
            <person name="Tulloss R.E."/>
            <person name="Uehling J."/>
            <person name="Grigoriev I.V."/>
            <person name="Vagvolgyi C."/>
            <person name="Papp T."/>
            <person name="Martin F.M."/>
            <person name="Miettinen O."/>
            <person name="Hibbett D.S."/>
            <person name="Nagy L.G."/>
        </authorList>
    </citation>
    <scope>NUCLEOTIDE SEQUENCE [LARGE SCALE GENOMIC DNA]</scope>
    <source>
        <strain evidence="2 3">CBS 121175</strain>
    </source>
</reference>
<protein>
    <submittedName>
        <fullName evidence="2">Uncharacterized protein</fullName>
    </submittedName>
</protein>
<feature type="transmembrane region" description="Helical" evidence="1">
    <location>
        <begin position="29"/>
        <end position="54"/>
    </location>
</feature>
<organism evidence="2 3">
    <name type="scientific">Coprinopsis marcescibilis</name>
    <name type="common">Agaric fungus</name>
    <name type="synonym">Psathyrella marcescibilis</name>
    <dbReference type="NCBI Taxonomy" id="230819"/>
    <lineage>
        <taxon>Eukaryota</taxon>
        <taxon>Fungi</taxon>
        <taxon>Dikarya</taxon>
        <taxon>Basidiomycota</taxon>
        <taxon>Agaricomycotina</taxon>
        <taxon>Agaricomycetes</taxon>
        <taxon>Agaricomycetidae</taxon>
        <taxon>Agaricales</taxon>
        <taxon>Agaricineae</taxon>
        <taxon>Psathyrellaceae</taxon>
        <taxon>Coprinopsis</taxon>
    </lineage>
</organism>
<keyword evidence="3" id="KW-1185">Reference proteome</keyword>
<accession>A0A5C3KUI6</accession>
<dbReference type="AlphaFoldDB" id="A0A5C3KUI6"/>
<keyword evidence="1" id="KW-1133">Transmembrane helix</keyword>
<sequence length="96" mass="10419">MQLCQFAVESDICSQGKVILKTGSWTICYSFIGCGLISLCIPITFVGFIGLSLAPHISQSWEHLSGIGLKERCDSNSLMKEGYSCELDMSCFQGVG</sequence>
<evidence type="ECO:0000313" key="2">
    <source>
        <dbReference type="EMBL" id="TFK24301.1"/>
    </source>
</evidence>
<keyword evidence="1" id="KW-0812">Transmembrane</keyword>
<evidence type="ECO:0000313" key="3">
    <source>
        <dbReference type="Proteomes" id="UP000307440"/>
    </source>
</evidence>